<dbReference type="STRING" id="1348853.LK12_07910"/>
<evidence type="ECO:0000256" key="2">
    <source>
        <dbReference type="RuleBase" id="RU003749"/>
    </source>
</evidence>
<dbReference type="OrthoDB" id="9796076at2"/>
<comment type="caution">
    <text evidence="4">The sequence shown here is derived from an EMBL/GenBank/DDBJ whole genome shotgun (WGS) entry which is preliminary data.</text>
</comment>
<name>A0A0B1ZQ19_9SPHN</name>
<feature type="domain" description="STAS" evidence="3">
    <location>
        <begin position="17"/>
        <end position="107"/>
    </location>
</feature>
<proteinExistence type="inferred from homology"/>
<evidence type="ECO:0000256" key="1">
    <source>
        <dbReference type="ARBA" id="ARBA00009013"/>
    </source>
</evidence>
<dbReference type="Gene3D" id="3.30.750.24">
    <property type="entry name" value="STAS domain"/>
    <property type="match status" value="1"/>
</dbReference>
<dbReference type="InterPro" id="IPR036513">
    <property type="entry name" value="STAS_dom_sf"/>
</dbReference>
<keyword evidence="5" id="KW-1185">Reference proteome</keyword>
<evidence type="ECO:0000313" key="4">
    <source>
        <dbReference type="EMBL" id="KHK92666.1"/>
    </source>
</evidence>
<accession>A0A0B1ZQ19</accession>
<dbReference type="CDD" id="cd07043">
    <property type="entry name" value="STAS_anti-anti-sigma_factors"/>
    <property type="match status" value="1"/>
</dbReference>
<evidence type="ECO:0000259" key="3">
    <source>
        <dbReference type="PROSITE" id="PS50801"/>
    </source>
</evidence>
<dbReference type="InterPro" id="IPR003658">
    <property type="entry name" value="Anti-sigma_ant"/>
</dbReference>
<dbReference type="EMBL" id="JTDI01000002">
    <property type="protein sequence ID" value="KHK92666.1"/>
    <property type="molecule type" value="Genomic_DNA"/>
</dbReference>
<dbReference type="Pfam" id="PF01740">
    <property type="entry name" value="STAS"/>
    <property type="match status" value="1"/>
</dbReference>
<dbReference type="AlphaFoldDB" id="A0A0B1ZQ19"/>
<comment type="similarity">
    <text evidence="1 2">Belongs to the anti-sigma-factor antagonist family.</text>
</comment>
<reference evidence="4 5" key="1">
    <citation type="submission" date="2014-10" db="EMBL/GenBank/DDBJ databases">
        <title>Genome sequence of Novosphingobium malaysiense MUSC 273(T).</title>
        <authorList>
            <person name="Lee L.-H."/>
        </authorList>
    </citation>
    <scope>NUCLEOTIDE SEQUENCE [LARGE SCALE GENOMIC DNA]</scope>
    <source>
        <strain evidence="4 5">MUSC 273</strain>
    </source>
</reference>
<sequence>MAGDGEILEVVIDHPRLDAAAAPSLRQELASRFEHRPERVILDLSNVQFIDSTGLGVLVSMLKQMGTKGRIVIVGASPAVQRLLHITRLDSLFVQCDSMSAAHDALA</sequence>
<organism evidence="4 5">
    <name type="scientific">Novosphingobium malaysiense</name>
    <dbReference type="NCBI Taxonomy" id="1348853"/>
    <lineage>
        <taxon>Bacteria</taxon>
        <taxon>Pseudomonadati</taxon>
        <taxon>Pseudomonadota</taxon>
        <taxon>Alphaproteobacteria</taxon>
        <taxon>Sphingomonadales</taxon>
        <taxon>Sphingomonadaceae</taxon>
        <taxon>Novosphingobium</taxon>
    </lineage>
</organism>
<dbReference type="GO" id="GO:0043856">
    <property type="term" value="F:anti-sigma factor antagonist activity"/>
    <property type="evidence" value="ECO:0007669"/>
    <property type="project" value="InterPro"/>
</dbReference>
<dbReference type="SUPFAM" id="SSF52091">
    <property type="entry name" value="SpoIIaa-like"/>
    <property type="match status" value="1"/>
</dbReference>
<dbReference type="PANTHER" id="PTHR33495">
    <property type="entry name" value="ANTI-SIGMA FACTOR ANTAGONIST TM_1081-RELATED-RELATED"/>
    <property type="match status" value="1"/>
</dbReference>
<gene>
    <name evidence="4" type="ORF">LK12_07910</name>
</gene>
<protein>
    <recommendedName>
        <fullName evidence="2">Anti-sigma factor antagonist</fullName>
    </recommendedName>
</protein>
<dbReference type="PROSITE" id="PS50801">
    <property type="entry name" value="STAS"/>
    <property type="match status" value="1"/>
</dbReference>
<evidence type="ECO:0000313" key="5">
    <source>
        <dbReference type="Proteomes" id="UP000031057"/>
    </source>
</evidence>
<dbReference type="InterPro" id="IPR002645">
    <property type="entry name" value="STAS_dom"/>
</dbReference>
<dbReference type="NCBIfam" id="TIGR00377">
    <property type="entry name" value="ant_ant_sig"/>
    <property type="match status" value="1"/>
</dbReference>
<dbReference type="Proteomes" id="UP000031057">
    <property type="component" value="Unassembled WGS sequence"/>
</dbReference>
<dbReference type="RefSeq" id="WP_039281403.1">
    <property type="nucleotide sequence ID" value="NZ_JTDI01000002.1"/>
</dbReference>